<dbReference type="Pfam" id="PF01226">
    <property type="entry name" value="Form_Nir_trans"/>
    <property type="match status" value="1"/>
</dbReference>
<protein>
    <submittedName>
        <fullName evidence="7">Formate/nitrite transporter</fullName>
    </submittedName>
</protein>
<feature type="transmembrane region" description="Helical" evidence="6">
    <location>
        <begin position="61"/>
        <end position="82"/>
    </location>
</feature>
<feature type="transmembrane region" description="Helical" evidence="6">
    <location>
        <begin position="103"/>
        <end position="124"/>
    </location>
</feature>
<evidence type="ECO:0000256" key="5">
    <source>
        <dbReference type="ARBA" id="ARBA00049660"/>
    </source>
</evidence>
<evidence type="ECO:0000256" key="3">
    <source>
        <dbReference type="ARBA" id="ARBA00022989"/>
    </source>
</evidence>
<feature type="transmembrane region" description="Helical" evidence="6">
    <location>
        <begin position="156"/>
        <end position="175"/>
    </location>
</feature>
<dbReference type="KEGG" id="rru:Rru_A0311"/>
<evidence type="ECO:0000256" key="6">
    <source>
        <dbReference type="SAM" id="Phobius"/>
    </source>
</evidence>
<dbReference type="HOGENOM" id="CLU_036896_3_0_5"/>
<feature type="transmembrane region" description="Helical" evidence="6">
    <location>
        <begin position="187"/>
        <end position="209"/>
    </location>
</feature>
<sequence>MSYYTPKEIAENAVKTYGLKAAMPASKILALGFLAGGFIALGAEAATLAAHDASGVGIGRLISGLVFSTGLMMVMIAGAELFTGNVLIWMDFLERKVGVNAMLRNWTLVWLSNFAGAVVVASMMDLSGLWNTNEAHVGAYVLKTAVGKLSLTYTEAFVRGIFCNWMVCLGVWMAYSAKDTAGKVLAILFPITLFVLSNFEHCVANMYYIPAAIFAKANIAAVEASHLGDKLDLLTWSNFIVNNLVPVTLGNIVGGALFVGSFYWFTYLRGQKPTPAPAATVPFSVAKCPVIAACPATTLAGSKGSLSAAE</sequence>
<dbReference type="GO" id="GO:0005886">
    <property type="term" value="C:plasma membrane"/>
    <property type="evidence" value="ECO:0007669"/>
    <property type="project" value="TreeGrafter"/>
</dbReference>
<organism evidence="7 8">
    <name type="scientific">Rhodospirillum rubrum (strain ATCC 11170 / ATH 1.1.1 / DSM 467 / LMG 4362 / NCIMB 8255 / S1)</name>
    <dbReference type="NCBI Taxonomy" id="269796"/>
    <lineage>
        <taxon>Bacteria</taxon>
        <taxon>Pseudomonadati</taxon>
        <taxon>Pseudomonadota</taxon>
        <taxon>Alphaproteobacteria</taxon>
        <taxon>Rhodospirillales</taxon>
        <taxon>Rhodospirillaceae</taxon>
        <taxon>Rhodospirillum</taxon>
    </lineage>
</organism>
<keyword evidence="4 6" id="KW-0472">Membrane</keyword>
<keyword evidence="2 6" id="KW-0812">Transmembrane</keyword>
<keyword evidence="8" id="KW-1185">Reference proteome</keyword>
<keyword evidence="3 6" id="KW-1133">Transmembrane helix</keyword>
<comment type="subcellular location">
    <subcellularLocation>
        <location evidence="1">Membrane</location>
        <topology evidence="1">Multi-pass membrane protein</topology>
    </subcellularLocation>
</comment>
<reference evidence="7 8" key="1">
    <citation type="journal article" date="2011" name="Stand. Genomic Sci.">
        <title>Complete genome sequence of Rhodospirillum rubrum type strain (S1).</title>
        <authorList>
            <person name="Munk A.C."/>
            <person name="Copeland A."/>
            <person name="Lucas S."/>
            <person name="Lapidus A."/>
            <person name="Del Rio T.G."/>
            <person name="Barry K."/>
            <person name="Detter J.C."/>
            <person name="Hammon N."/>
            <person name="Israni S."/>
            <person name="Pitluck S."/>
            <person name="Brettin T."/>
            <person name="Bruce D."/>
            <person name="Han C."/>
            <person name="Tapia R."/>
            <person name="Gilna P."/>
            <person name="Schmutz J."/>
            <person name="Larimer F."/>
            <person name="Land M."/>
            <person name="Kyrpides N.C."/>
            <person name="Mavromatis K."/>
            <person name="Richardson P."/>
            <person name="Rohde M."/>
            <person name="Goker M."/>
            <person name="Klenk H.P."/>
            <person name="Zhang Y."/>
            <person name="Roberts G.P."/>
            <person name="Reslewic S."/>
            <person name="Schwartz D.C."/>
        </authorList>
    </citation>
    <scope>NUCLEOTIDE SEQUENCE [LARGE SCALE GENOMIC DNA]</scope>
    <source>
        <strain evidence="8">ATCC 11170 / ATH 1.1.1 / DSM 467 / LMG 4362 / NCIMB 8255 / S1</strain>
    </source>
</reference>
<proteinExistence type="inferred from homology"/>
<evidence type="ECO:0000313" key="8">
    <source>
        <dbReference type="Proteomes" id="UP000001929"/>
    </source>
</evidence>
<gene>
    <name evidence="7" type="ordered locus">Rru_A0311</name>
</gene>
<dbReference type="InterPro" id="IPR024002">
    <property type="entry name" value="For/NO2_transpt_CS"/>
</dbReference>
<comment type="similarity">
    <text evidence="5">Belongs to the FNT transporter (TC 1.A.16) family.</text>
</comment>
<evidence type="ECO:0000256" key="4">
    <source>
        <dbReference type="ARBA" id="ARBA00023136"/>
    </source>
</evidence>
<evidence type="ECO:0000256" key="2">
    <source>
        <dbReference type="ARBA" id="ARBA00022692"/>
    </source>
</evidence>
<evidence type="ECO:0000256" key="1">
    <source>
        <dbReference type="ARBA" id="ARBA00004141"/>
    </source>
</evidence>
<dbReference type="InterPro" id="IPR000292">
    <property type="entry name" value="For/NO2_transpt"/>
</dbReference>
<dbReference type="RefSeq" id="WP_011388064.1">
    <property type="nucleotide sequence ID" value="NC_007643.1"/>
</dbReference>
<name>Q2RXM9_RHORT</name>
<dbReference type="PROSITE" id="PS01005">
    <property type="entry name" value="FORMATE_NITRITE_TP_1"/>
    <property type="match status" value="1"/>
</dbReference>
<dbReference type="GO" id="GO:0015499">
    <property type="term" value="F:formate transmembrane transporter activity"/>
    <property type="evidence" value="ECO:0007669"/>
    <property type="project" value="TreeGrafter"/>
</dbReference>
<dbReference type="Gene3D" id="1.20.1080.10">
    <property type="entry name" value="Glycerol uptake facilitator protein"/>
    <property type="match status" value="1"/>
</dbReference>
<dbReference type="PATRIC" id="fig|269796.9.peg.367"/>
<dbReference type="PhylomeDB" id="Q2RXM9"/>
<dbReference type="InterPro" id="IPR023271">
    <property type="entry name" value="Aquaporin-like"/>
</dbReference>
<dbReference type="EnsemblBacteria" id="ABC21116">
    <property type="protein sequence ID" value="ABC21116"/>
    <property type="gene ID" value="Rru_A0311"/>
</dbReference>
<dbReference type="PANTHER" id="PTHR30520">
    <property type="entry name" value="FORMATE TRANSPORTER-RELATED"/>
    <property type="match status" value="1"/>
</dbReference>
<feature type="transmembrane region" description="Helical" evidence="6">
    <location>
        <begin position="28"/>
        <end position="49"/>
    </location>
</feature>
<dbReference type="EMBL" id="CP000230">
    <property type="protein sequence ID" value="ABC21116.1"/>
    <property type="molecule type" value="Genomic_DNA"/>
</dbReference>
<dbReference type="NCBIfam" id="TIGR00790">
    <property type="entry name" value="fnt"/>
    <property type="match status" value="1"/>
</dbReference>
<evidence type="ECO:0000313" key="7">
    <source>
        <dbReference type="EMBL" id="ABC21116.1"/>
    </source>
</evidence>
<feature type="transmembrane region" description="Helical" evidence="6">
    <location>
        <begin position="244"/>
        <end position="265"/>
    </location>
</feature>
<dbReference type="eggNOG" id="COG2116">
    <property type="taxonomic scope" value="Bacteria"/>
</dbReference>
<dbReference type="PANTHER" id="PTHR30520:SF6">
    <property type="entry name" value="FORMATE_NITRATE FAMILY TRANSPORTER (EUROFUNG)"/>
    <property type="match status" value="1"/>
</dbReference>
<accession>Q2RXM9</accession>
<dbReference type="STRING" id="269796.Rru_A0311"/>
<dbReference type="AlphaFoldDB" id="Q2RXM9"/>
<dbReference type="Proteomes" id="UP000001929">
    <property type="component" value="Chromosome"/>
</dbReference>